<dbReference type="InterPro" id="IPR000210">
    <property type="entry name" value="BTB/POZ_dom"/>
</dbReference>
<proteinExistence type="predicted"/>
<evidence type="ECO:0000313" key="3">
    <source>
        <dbReference type="WBParaSite" id="SVE_0974500.1"/>
    </source>
</evidence>
<dbReference type="STRING" id="75913.A0A0K0FL31"/>
<accession>A0A0K0FL31</accession>
<dbReference type="CDD" id="cd18186">
    <property type="entry name" value="BTB_POZ_ZBTB_KLHL-like"/>
    <property type="match status" value="1"/>
</dbReference>
<evidence type="ECO:0000259" key="1">
    <source>
        <dbReference type="PROSITE" id="PS50097"/>
    </source>
</evidence>
<sequence length="186" mass="21653">MSSRSSPPLFNDCFIKVKDTEIQAHKNIFSAKSSVFNKIFKKTSGEQQKIVIEIEDSSVEVLEHMIKYVYVDDISNIQRKTKQPPRKQNNLALALHGLKQRLESSICIVLITDNECKHLLLSKKYCAKRLKRRYQKIILKNRSWMTKNKEHEETISTSIFLLEGLLLKTLDKNSTDRMLKIEGNEE</sequence>
<evidence type="ECO:0000313" key="2">
    <source>
        <dbReference type="Proteomes" id="UP000035680"/>
    </source>
</evidence>
<dbReference type="WBParaSite" id="SVE_0974500.1">
    <property type="protein sequence ID" value="SVE_0974500.1"/>
    <property type="gene ID" value="SVE_0974500"/>
</dbReference>
<protein>
    <submittedName>
        <fullName evidence="3">Speckle-type POZ protein-like (inferred by orthology to a human protein)</fullName>
    </submittedName>
</protein>
<dbReference type="Proteomes" id="UP000035680">
    <property type="component" value="Unassembled WGS sequence"/>
</dbReference>
<dbReference type="SMART" id="SM00225">
    <property type="entry name" value="BTB"/>
    <property type="match status" value="1"/>
</dbReference>
<dbReference type="AlphaFoldDB" id="A0A0K0FL31"/>
<keyword evidence="2" id="KW-1185">Reference proteome</keyword>
<dbReference type="Pfam" id="PF00651">
    <property type="entry name" value="BTB"/>
    <property type="match status" value="1"/>
</dbReference>
<reference evidence="3" key="2">
    <citation type="submission" date="2015-08" db="UniProtKB">
        <authorList>
            <consortium name="WormBaseParasite"/>
        </authorList>
    </citation>
    <scope>IDENTIFICATION</scope>
</reference>
<organism evidence="2 3">
    <name type="scientific">Strongyloides venezuelensis</name>
    <name type="common">Threadworm</name>
    <dbReference type="NCBI Taxonomy" id="75913"/>
    <lineage>
        <taxon>Eukaryota</taxon>
        <taxon>Metazoa</taxon>
        <taxon>Ecdysozoa</taxon>
        <taxon>Nematoda</taxon>
        <taxon>Chromadorea</taxon>
        <taxon>Rhabditida</taxon>
        <taxon>Tylenchina</taxon>
        <taxon>Panagrolaimomorpha</taxon>
        <taxon>Strongyloidoidea</taxon>
        <taxon>Strongyloididae</taxon>
        <taxon>Strongyloides</taxon>
    </lineage>
</organism>
<dbReference type="PROSITE" id="PS50097">
    <property type="entry name" value="BTB"/>
    <property type="match status" value="1"/>
</dbReference>
<dbReference type="Gene3D" id="3.30.710.10">
    <property type="entry name" value="Potassium Channel Kv1.1, Chain A"/>
    <property type="match status" value="1"/>
</dbReference>
<feature type="domain" description="BTB" evidence="1">
    <location>
        <begin position="11"/>
        <end position="78"/>
    </location>
</feature>
<name>A0A0K0FL31_STRVS</name>
<dbReference type="PANTHER" id="PTHR24413">
    <property type="entry name" value="SPECKLE-TYPE POZ PROTEIN"/>
    <property type="match status" value="1"/>
</dbReference>
<dbReference type="InterPro" id="IPR011333">
    <property type="entry name" value="SKP1/BTB/POZ_sf"/>
</dbReference>
<reference evidence="2" key="1">
    <citation type="submission" date="2014-07" db="EMBL/GenBank/DDBJ databases">
        <authorList>
            <person name="Martin A.A"/>
            <person name="De Silva N."/>
        </authorList>
    </citation>
    <scope>NUCLEOTIDE SEQUENCE</scope>
</reference>
<dbReference type="SUPFAM" id="SSF54695">
    <property type="entry name" value="POZ domain"/>
    <property type="match status" value="1"/>
</dbReference>